<evidence type="ECO:0000313" key="2">
    <source>
        <dbReference type="Proteomes" id="UP000475862"/>
    </source>
</evidence>
<protein>
    <recommendedName>
        <fullName evidence="3">MULE transposase domain-containing protein</fullName>
    </recommendedName>
</protein>
<dbReference type="PANTHER" id="PTHR47160:SF5">
    <property type="entry name" value="MULE TRANSPOSASE DOMAIN-CONTAINING PROTEIN"/>
    <property type="match status" value="1"/>
</dbReference>
<evidence type="ECO:0000313" key="1">
    <source>
        <dbReference type="EMBL" id="KAE9523994.1"/>
    </source>
</evidence>
<dbReference type="EMBL" id="VYZN01000074">
    <property type="protein sequence ID" value="KAE9523994.1"/>
    <property type="molecule type" value="Genomic_DNA"/>
</dbReference>
<dbReference type="Proteomes" id="UP000475862">
    <property type="component" value="Unassembled WGS sequence"/>
</dbReference>
<comment type="caution">
    <text evidence="1">The sequence shown here is derived from an EMBL/GenBank/DDBJ whole genome shotgun (WGS) entry which is preliminary data.</text>
</comment>
<accession>A0A6G0T1B5</accession>
<name>A0A6G0T1B5_APHGL</name>
<evidence type="ECO:0008006" key="3">
    <source>
        <dbReference type="Google" id="ProtNLM"/>
    </source>
</evidence>
<keyword evidence="2" id="KW-1185">Reference proteome</keyword>
<reference evidence="1 2" key="1">
    <citation type="submission" date="2019-08" db="EMBL/GenBank/DDBJ databases">
        <title>The genome of the soybean aphid Biotype 1, its phylome, world population structure and adaptation to the North American continent.</title>
        <authorList>
            <person name="Giordano R."/>
            <person name="Donthu R.K."/>
            <person name="Hernandez A.G."/>
            <person name="Wright C.L."/>
            <person name="Zimin A.V."/>
        </authorList>
    </citation>
    <scope>NUCLEOTIDE SEQUENCE [LARGE SCALE GENOMIC DNA]</scope>
    <source>
        <tissue evidence="1">Whole aphids</tissue>
    </source>
</reference>
<dbReference type="PANTHER" id="PTHR47160">
    <property type="entry name" value="PUTATIVE-RELATED"/>
    <property type="match status" value="1"/>
</dbReference>
<proteinExistence type="predicted"/>
<dbReference type="OrthoDB" id="10011685at2759"/>
<organism evidence="1 2">
    <name type="scientific">Aphis glycines</name>
    <name type="common">Soybean aphid</name>
    <dbReference type="NCBI Taxonomy" id="307491"/>
    <lineage>
        <taxon>Eukaryota</taxon>
        <taxon>Metazoa</taxon>
        <taxon>Ecdysozoa</taxon>
        <taxon>Arthropoda</taxon>
        <taxon>Hexapoda</taxon>
        <taxon>Insecta</taxon>
        <taxon>Pterygota</taxon>
        <taxon>Neoptera</taxon>
        <taxon>Paraneoptera</taxon>
        <taxon>Hemiptera</taxon>
        <taxon>Sternorrhyncha</taxon>
        <taxon>Aphidomorpha</taxon>
        <taxon>Aphidoidea</taxon>
        <taxon>Aphididae</taxon>
        <taxon>Aphidini</taxon>
        <taxon>Aphis</taxon>
        <taxon>Aphis</taxon>
    </lineage>
</organism>
<sequence>MIWRCNEIKNCPGRAHTMQNVAKIEAKKTINLIKEYAITTVTTTRAILRETSAQLPCAVVGQLPNIKCLKKTIQRSRKTVEASPANHQSYNFEIPNYVRHGDNGNYDNRILLFSTEKSLNVLRNSDHWFSDGTFSSCPNLFGQLYTIHAVYSSEIISLVYVLLPDKKEVTYNKMFQALKTLNQAVWRKIQNYGLTTKYIEDVNFELQVRKLIAFIPINKVVNYFEVLLASDFYMENENVLTLLITYFETTWIGILDRRGRRRQPQYPIKIWNCSERLQSDLPKINNSIEGWHNAFSALINCKKPVIWKFISALQRDESLTKVIKEQLIAGYAPTKKNKYK</sequence>
<gene>
    <name evidence="1" type="ORF">AGLY_015641</name>
</gene>
<dbReference type="AlphaFoldDB" id="A0A6G0T1B5"/>